<dbReference type="PANTHER" id="PTHR30619">
    <property type="entry name" value="DNA INTERNALIZATION/COMPETENCE PROTEIN COMEC/REC2"/>
    <property type="match status" value="1"/>
</dbReference>
<reference evidence="8 9" key="1">
    <citation type="submission" date="2018-06" db="EMBL/GenBank/DDBJ databases">
        <authorList>
            <consortium name="Pathogen Informatics"/>
            <person name="Doyle S."/>
        </authorList>
    </citation>
    <scope>NUCLEOTIDE SEQUENCE [LARGE SCALE GENOMIC DNA]</scope>
    <source>
        <strain evidence="8 9">NCTC11862</strain>
    </source>
</reference>
<feature type="transmembrane region" description="Helical" evidence="6">
    <location>
        <begin position="233"/>
        <end position="251"/>
    </location>
</feature>
<dbReference type="AlphaFoldDB" id="A0A376CJX8"/>
<comment type="subcellular location">
    <subcellularLocation>
        <location evidence="1">Cell membrane</location>
        <topology evidence="1">Multi-pass membrane protein</topology>
    </subcellularLocation>
</comment>
<evidence type="ECO:0000259" key="7">
    <source>
        <dbReference type="Pfam" id="PF03772"/>
    </source>
</evidence>
<name>A0A376CJX8_9CORY</name>
<gene>
    <name evidence="8" type="ORF">NCTC11862_00374</name>
</gene>
<evidence type="ECO:0000256" key="6">
    <source>
        <dbReference type="SAM" id="Phobius"/>
    </source>
</evidence>
<keyword evidence="4 6" id="KW-1133">Transmembrane helix</keyword>
<dbReference type="InterPro" id="IPR052159">
    <property type="entry name" value="Competence_DNA_uptake"/>
</dbReference>
<sequence>MTELRLVPAAVAAWAVTLGLLLGVPQVGLAVIAVVLGFAVCRQPGQAIVTATAAASAWTVTSLRLAARPARDDEFLARLTSAPRHLDSGRWLLTVRIDDHPGTVTVFAKDAPEGLASGAVVQVTGSWSESDRPSIAGHIVSGSVELVAPPTGFDAWAAHVRATFAETVATFVPEHSQGLLPGMVLGDTSMQSAAEQDAYIATGLSHLSAVSGANVAIVTTAAAILARLCGLGLRFQIAASAVALAVFVGLVGTEPSVLRAAITGAVGLVAVLASSKSEPIHALCLAVIALVLIDSDMAASYGFALSVAATAGIIVLQPFLYRALAPTGWPDIVVRALGVAIAADLVTMPIIALMAGEVSLVSVAANLLVAPATAPVTVLGLVAVGLSVLPGGLEQVLYLVITPLTWWINTVGTGLAGLPLATVETTPYYALLGYGWVIAGLLLRRPRLTLVACCGAYCLYLL</sequence>
<dbReference type="InterPro" id="IPR004477">
    <property type="entry name" value="ComEC_N"/>
</dbReference>
<evidence type="ECO:0000256" key="5">
    <source>
        <dbReference type="ARBA" id="ARBA00023136"/>
    </source>
</evidence>
<dbReference type="OrthoDB" id="7177610at2"/>
<feature type="transmembrane region" description="Helical" evidence="6">
    <location>
        <begin position="332"/>
        <end position="355"/>
    </location>
</feature>
<dbReference type="NCBIfam" id="TIGR00360">
    <property type="entry name" value="ComEC_N-term"/>
    <property type="match status" value="1"/>
</dbReference>
<keyword evidence="3 6" id="KW-0812">Transmembrane</keyword>
<feature type="transmembrane region" description="Helical" evidence="6">
    <location>
        <begin position="301"/>
        <end position="320"/>
    </location>
</feature>
<feature type="transmembrane region" description="Helical" evidence="6">
    <location>
        <begin position="198"/>
        <end position="226"/>
    </location>
</feature>
<evidence type="ECO:0000256" key="3">
    <source>
        <dbReference type="ARBA" id="ARBA00022692"/>
    </source>
</evidence>
<evidence type="ECO:0000313" key="8">
    <source>
        <dbReference type="EMBL" id="STC68615.1"/>
    </source>
</evidence>
<keyword evidence="5 6" id="KW-0472">Membrane</keyword>
<dbReference type="PANTHER" id="PTHR30619:SF7">
    <property type="entry name" value="BETA-LACTAMASE DOMAIN PROTEIN"/>
    <property type="match status" value="1"/>
</dbReference>
<keyword evidence="2" id="KW-1003">Cell membrane</keyword>
<dbReference type="RefSeq" id="WP_018582117.1">
    <property type="nucleotide sequence ID" value="NZ_UFXQ01000001.1"/>
</dbReference>
<dbReference type="EMBL" id="UFXQ01000001">
    <property type="protein sequence ID" value="STC68615.1"/>
    <property type="molecule type" value="Genomic_DNA"/>
</dbReference>
<organism evidence="8 9">
    <name type="scientific">Corynebacterium pilosum</name>
    <dbReference type="NCBI Taxonomy" id="35756"/>
    <lineage>
        <taxon>Bacteria</taxon>
        <taxon>Bacillati</taxon>
        <taxon>Actinomycetota</taxon>
        <taxon>Actinomycetes</taxon>
        <taxon>Mycobacteriales</taxon>
        <taxon>Corynebacteriaceae</taxon>
        <taxon>Corynebacterium</taxon>
    </lineage>
</organism>
<evidence type="ECO:0000313" key="9">
    <source>
        <dbReference type="Proteomes" id="UP000254467"/>
    </source>
</evidence>
<feature type="transmembrane region" description="Helical" evidence="6">
    <location>
        <begin position="426"/>
        <end position="443"/>
    </location>
</feature>
<evidence type="ECO:0000256" key="1">
    <source>
        <dbReference type="ARBA" id="ARBA00004651"/>
    </source>
</evidence>
<evidence type="ECO:0000256" key="4">
    <source>
        <dbReference type="ARBA" id="ARBA00022989"/>
    </source>
</evidence>
<proteinExistence type="predicted"/>
<dbReference type="Pfam" id="PF03772">
    <property type="entry name" value="Competence"/>
    <property type="match status" value="1"/>
</dbReference>
<accession>A0A376CJX8</accession>
<feature type="transmembrane region" description="Helical" evidence="6">
    <location>
        <begin position="396"/>
        <end position="420"/>
    </location>
</feature>
<dbReference type="STRING" id="35756.GCA_001044155_01902"/>
<feature type="domain" description="ComEC/Rec2-related protein" evidence="7">
    <location>
        <begin position="183"/>
        <end position="443"/>
    </location>
</feature>
<feature type="transmembrane region" description="Helical" evidence="6">
    <location>
        <begin position="280"/>
        <end position="295"/>
    </location>
</feature>
<keyword evidence="9" id="KW-1185">Reference proteome</keyword>
<feature type="transmembrane region" description="Helical" evidence="6">
    <location>
        <begin position="367"/>
        <end position="389"/>
    </location>
</feature>
<protein>
    <submittedName>
        <fullName evidence="8">Multitransmembrane, metal-binding protein</fullName>
    </submittedName>
</protein>
<dbReference type="Proteomes" id="UP000254467">
    <property type="component" value="Unassembled WGS sequence"/>
</dbReference>
<evidence type="ECO:0000256" key="2">
    <source>
        <dbReference type="ARBA" id="ARBA00022475"/>
    </source>
</evidence>
<dbReference type="GO" id="GO:0005886">
    <property type="term" value="C:plasma membrane"/>
    <property type="evidence" value="ECO:0007669"/>
    <property type="project" value="UniProtKB-SubCell"/>
</dbReference>